<reference evidence="2" key="1">
    <citation type="submission" date="2022-11" db="EMBL/GenBank/DDBJ databases">
        <authorList>
            <person name="Kikuchi T."/>
        </authorList>
    </citation>
    <scope>NUCLEOTIDE SEQUENCE</scope>
    <source>
        <strain evidence="2">PS1010</strain>
    </source>
</reference>
<name>A0A9P1J2K6_9PELO</name>
<organism evidence="2 3">
    <name type="scientific">Caenorhabditis angaria</name>
    <dbReference type="NCBI Taxonomy" id="860376"/>
    <lineage>
        <taxon>Eukaryota</taxon>
        <taxon>Metazoa</taxon>
        <taxon>Ecdysozoa</taxon>
        <taxon>Nematoda</taxon>
        <taxon>Chromadorea</taxon>
        <taxon>Rhabditida</taxon>
        <taxon>Rhabditina</taxon>
        <taxon>Rhabditomorpha</taxon>
        <taxon>Rhabditoidea</taxon>
        <taxon>Rhabditidae</taxon>
        <taxon>Peloderinae</taxon>
        <taxon>Caenorhabditis</taxon>
    </lineage>
</organism>
<comment type="caution">
    <text evidence="2">The sequence shown here is derived from an EMBL/GenBank/DDBJ whole genome shotgun (WGS) entry which is preliminary data.</text>
</comment>
<sequence length="71" mass="8379">MSDDEKSVDENMHEERRPAQPIINRNLVNVQNSEQSEDEGNHFGFVGGRHYLMPVTGSIFPWNLWEHRDRE</sequence>
<proteinExistence type="predicted"/>
<dbReference type="AlphaFoldDB" id="A0A9P1J2K6"/>
<feature type="region of interest" description="Disordered" evidence="1">
    <location>
        <begin position="1"/>
        <end position="24"/>
    </location>
</feature>
<dbReference type="Proteomes" id="UP001152747">
    <property type="component" value="Unassembled WGS sequence"/>
</dbReference>
<evidence type="ECO:0000313" key="3">
    <source>
        <dbReference type="Proteomes" id="UP001152747"/>
    </source>
</evidence>
<feature type="compositionally biased region" description="Basic and acidic residues" evidence="1">
    <location>
        <begin position="1"/>
        <end position="18"/>
    </location>
</feature>
<protein>
    <submittedName>
        <fullName evidence="2">Uncharacterized protein</fullName>
    </submittedName>
</protein>
<accession>A0A9P1J2K6</accession>
<gene>
    <name evidence="2" type="ORF">CAMP_LOCUS18008</name>
</gene>
<evidence type="ECO:0000256" key="1">
    <source>
        <dbReference type="SAM" id="MobiDB-lite"/>
    </source>
</evidence>
<dbReference type="EMBL" id="CANHGI010000006">
    <property type="protein sequence ID" value="CAI5455371.1"/>
    <property type="molecule type" value="Genomic_DNA"/>
</dbReference>
<keyword evidence="3" id="KW-1185">Reference proteome</keyword>
<evidence type="ECO:0000313" key="2">
    <source>
        <dbReference type="EMBL" id="CAI5455371.1"/>
    </source>
</evidence>